<dbReference type="PROSITE" id="PS51257">
    <property type="entry name" value="PROKAR_LIPOPROTEIN"/>
    <property type="match status" value="1"/>
</dbReference>
<dbReference type="Proteomes" id="UP000515292">
    <property type="component" value="Chromosome"/>
</dbReference>
<name>A0A7G5IKH8_9SPHN</name>
<dbReference type="KEGG" id="sand:H3309_05200"/>
<sequence length="266" mass="26026">MSGKTWMQLASAVAAAMVVAGCEPDGLAKVDSVRIMPAQLTCGEARTVTATTVGAGAEQAQVVFSNNGPVTLATPATVQAAAAASGRGGEALLAVTGGVVVKPTQATVSAEVKNSGQSAITGTVTVTPCPGTAGHTAGTGWAKGTRGTPATGDPVVTVTPVVTGKTLTALSVAVAGSAGAYKIRSIDLVQAADIEKPGVSPAASGSGSLPAGVSPAKGWFYSFNPCVAAPVRFSGLALAKAKGPVTLKVRLCESVEASAEVEVEVP</sequence>
<protein>
    <submittedName>
        <fullName evidence="1">Uncharacterized protein</fullName>
    </submittedName>
</protein>
<evidence type="ECO:0000313" key="2">
    <source>
        <dbReference type="Proteomes" id="UP000515292"/>
    </source>
</evidence>
<organism evidence="1 2">
    <name type="scientific">Sandaracinobacteroides saxicola</name>
    <dbReference type="NCBI Taxonomy" id="2759707"/>
    <lineage>
        <taxon>Bacteria</taxon>
        <taxon>Pseudomonadati</taxon>
        <taxon>Pseudomonadota</taxon>
        <taxon>Alphaproteobacteria</taxon>
        <taxon>Sphingomonadales</taxon>
        <taxon>Sphingosinicellaceae</taxon>
        <taxon>Sandaracinobacteroides</taxon>
    </lineage>
</organism>
<keyword evidence="2" id="KW-1185">Reference proteome</keyword>
<proteinExistence type="predicted"/>
<accession>A0A7G5IKH8</accession>
<dbReference type="EMBL" id="CP059851">
    <property type="protein sequence ID" value="QMW23870.1"/>
    <property type="molecule type" value="Genomic_DNA"/>
</dbReference>
<gene>
    <name evidence="1" type="ORF">H3309_05200</name>
</gene>
<dbReference type="AlphaFoldDB" id="A0A7G5IKH8"/>
<reference evidence="1 2" key="1">
    <citation type="submission" date="2020-07" db="EMBL/GenBank/DDBJ databases">
        <title>Complete genome sequence for Sandaracinobacter sp. M6.</title>
        <authorList>
            <person name="Tang Y."/>
            <person name="Liu Q."/>
            <person name="Guo Z."/>
            <person name="Lei P."/>
            <person name="Huang B."/>
        </authorList>
    </citation>
    <scope>NUCLEOTIDE SEQUENCE [LARGE SCALE GENOMIC DNA]</scope>
    <source>
        <strain evidence="1 2">M6</strain>
    </source>
</reference>
<dbReference type="RefSeq" id="WP_182297693.1">
    <property type="nucleotide sequence ID" value="NZ_CP059851.1"/>
</dbReference>
<evidence type="ECO:0000313" key="1">
    <source>
        <dbReference type="EMBL" id="QMW23870.1"/>
    </source>
</evidence>